<name>A0A1J4JRK1_9EUKA</name>
<evidence type="ECO:0000313" key="3">
    <source>
        <dbReference type="Proteomes" id="UP000179807"/>
    </source>
</evidence>
<dbReference type="Proteomes" id="UP000179807">
    <property type="component" value="Unassembled WGS sequence"/>
</dbReference>
<feature type="region of interest" description="Disordered" evidence="1">
    <location>
        <begin position="288"/>
        <end position="309"/>
    </location>
</feature>
<keyword evidence="3" id="KW-1185">Reference proteome</keyword>
<dbReference type="VEuPathDB" id="TrichDB:TRFO_31440"/>
<feature type="region of interest" description="Disordered" evidence="1">
    <location>
        <begin position="198"/>
        <end position="223"/>
    </location>
</feature>
<comment type="caution">
    <text evidence="2">The sequence shown here is derived from an EMBL/GenBank/DDBJ whole genome shotgun (WGS) entry which is preliminary data.</text>
</comment>
<gene>
    <name evidence="2" type="ORF">TRFO_31440</name>
</gene>
<proteinExistence type="predicted"/>
<dbReference type="EMBL" id="MLAK01000901">
    <property type="protein sequence ID" value="OHT01659.1"/>
    <property type="molecule type" value="Genomic_DNA"/>
</dbReference>
<sequence length="395" mass="46225">MIDSLKDEEHMQIMFEYATENPNNKVRAGAFKLIMCLCSKNLRSPSDSYDDSYDESNSDEVETQKNAFVDFYEIKIDKICEFISKPFSNNQVFESSNEQAIEVLLFFIKTIQISIEEIEEPLLKCLNYLFDKFFEGSWFTKLHASCYHLFMAICHDKETVQKCDLKNRILNYVNSHQHSVVDYGYVYKIANEIVSIEGEEDKQDESNKEARNEENSRTNEEVNEKVIEENWSKFVENELKEYNQKIEADYGGEKPKVDSYDSTYSDNNLNAIDEMIKKFDDEEVKISSSSSNSDDIIKKSPVQKWSDEDEQIDKELRLTELDFDFVISKPNTDPGSPWAKEIVDEMENNEDDFFIPRKEKTDNQINWANKALKELQEEELKGDQFDLDNIPDPED</sequence>
<evidence type="ECO:0000256" key="1">
    <source>
        <dbReference type="SAM" id="MobiDB-lite"/>
    </source>
</evidence>
<feature type="compositionally biased region" description="Basic and acidic residues" evidence="1">
    <location>
        <begin position="204"/>
        <end position="223"/>
    </location>
</feature>
<evidence type="ECO:0000313" key="2">
    <source>
        <dbReference type="EMBL" id="OHT01659.1"/>
    </source>
</evidence>
<dbReference type="GeneID" id="94842641"/>
<accession>A0A1J4JRK1</accession>
<organism evidence="2 3">
    <name type="scientific">Tritrichomonas foetus</name>
    <dbReference type="NCBI Taxonomy" id="1144522"/>
    <lineage>
        <taxon>Eukaryota</taxon>
        <taxon>Metamonada</taxon>
        <taxon>Parabasalia</taxon>
        <taxon>Tritrichomonadida</taxon>
        <taxon>Tritrichomonadidae</taxon>
        <taxon>Tritrichomonas</taxon>
    </lineage>
</organism>
<reference evidence="2" key="1">
    <citation type="submission" date="2016-10" db="EMBL/GenBank/DDBJ databases">
        <authorList>
            <person name="Benchimol M."/>
            <person name="Almeida L.G."/>
            <person name="Vasconcelos A.T."/>
            <person name="Perreira-Neves A."/>
            <person name="Rosa I.A."/>
            <person name="Tasca T."/>
            <person name="Bogo M.R."/>
            <person name="de Souza W."/>
        </authorList>
    </citation>
    <scope>NUCLEOTIDE SEQUENCE [LARGE SCALE GENOMIC DNA]</scope>
    <source>
        <strain evidence="2">K</strain>
    </source>
</reference>
<dbReference type="RefSeq" id="XP_068354795.1">
    <property type="nucleotide sequence ID" value="XM_068507937.1"/>
</dbReference>
<protein>
    <submittedName>
        <fullName evidence="2">Uncharacterized protein</fullName>
    </submittedName>
</protein>
<dbReference type="AlphaFoldDB" id="A0A1J4JRK1"/>